<organism evidence="2 3">
    <name type="scientific">Capsicum annuum</name>
    <name type="common">Capsicum pepper</name>
    <dbReference type="NCBI Taxonomy" id="4072"/>
    <lineage>
        <taxon>Eukaryota</taxon>
        <taxon>Viridiplantae</taxon>
        <taxon>Streptophyta</taxon>
        <taxon>Embryophyta</taxon>
        <taxon>Tracheophyta</taxon>
        <taxon>Spermatophyta</taxon>
        <taxon>Magnoliopsida</taxon>
        <taxon>eudicotyledons</taxon>
        <taxon>Gunneridae</taxon>
        <taxon>Pentapetalae</taxon>
        <taxon>asterids</taxon>
        <taxon>lamiids</taxon>
        <taxon>Solanales</taxon>
        <taxon>Solanaceae</taxon>
        <taxon>Solanoideae</taxon>
        <taxon>Capsiceae</taxon>
        <taxon>Capsicum</taxon>
    </lineage>
</organism>
<evidence type="ECO:0000313" key="3">
    <source>
        <dbReference type="Proteomes" id="UP000222542"/>
    </source>
</evidence>
<name>A0A2G3ADR0_CAPAN</name>
<feature type="transmembrane region" description="Helical" evidence="1">
    <location>
        <begin position="20"/>
        <end position="36"/>
    </location>
</feature>
<dbReference type="PANTHER" id="PTHR33512:SF4">
    <property type="entry name" value="PROTEIN, PUTATIVE (DUF1191)-RELATED"/>
    <property type="match status" value="1"/>
</dbReference>
<dbReference type="Proteomes" id="UP000222542">
    <property type="component" value="Unassembled WGS sequence"/>
</dbReference>
<dbReference type="STRING" id="4072.A0A2G3ADR0"/>
<dbReference type="EMBL" id="AYRZ02000001">
    <property type="protein sequence ID" value="PHT92323.1"/>
    <property type="molecule type" value="Genomic_DNA"/>
</dbReference>
<dbReference type="PANTHER" id="PTHR33512">
    <property type="entry name" value="PROTEIN, PUTATIVE (DUF1191)-RELATED"/>
    <property type="match status" value="1"/>
</dbReference>
<keyword evidence="3" id="KW-1185">Reference proteome</keyword>
<protein>
    <submittedName>
        <fullName evidence="2">Uncharacterized protein</fullName>
    </submittedName>
</protein>
<dbReference type="Pfam" id="PF06697">
    <property type="entry name" value="DUF1191"/>
    <property type="match status" value="1"/>
</dbReference>
<dbReference type="OMA" id="HISRMVL"/>
<evidence type="ECO:0000313" key="2">
    <source>
        <dbReference type="EMBL" id="PHT92323.1"/>
    </source>
</evidence>
<proteinExistence type="predicted"/>
<sequence>MEPKKGSQWPPRRSNFVQNLYILLLFLILNLFLLVQCSNNNSLIKSLEVILREHAFKSLVDQHTGSFYNASVPSSLAGMKLSLVRLQSKTLWEKGANFSGFSIHPRTIPVPYVERINIAYYDLGNLSSHYFNISGYYLLTSVIGFMVYDAPSNISTITSLTKLDLRPMGQPISVEFNNLTEMVEGRITKTKCAMFDENGNVSFSEMRFPNLCYTRNYGHFTIVLPQEARKKRSIWVFVAKGFVIGLFGVASVALVGWMVLGIFKFKKRCDMERAAEEGEVLGSVMVGKSKMPVAMAIRTHPVLDEGTSSPEFV</sequence>
<keyword evidence="1" id="KW-0812">Transmembrane</keyword>
<dbReference type="AlphaFoldDB" id="A0A2G3ADR0"/>
<keyword evidence="1" id="KW-1133">Transmembrane helix</keyword>
<comment type="caution">
    <text evidence="2">The sequence shown here is derived from an EMBL/GenBank/DDBJ whole genome shotgun (WGS) entry which is preliminary data.</text>
</comment>
<keyword evidence="1" id="KW-0472">Membrane</keyword>
<dbReference type="Gramene" id="PHT92323">
    <property type="protein sequence ID" value="PHT92323"/>
    <property type="gene ID" value="T459_00205"/>
</dbReference>
<gene>
    <name evidence="2" type="ORF">T459_00205</name>
</gene>
<evidence type="ECO:0000256" key="1">
    <source>
        <dbReference type="SAM" id="Phobius"/>
    </source>
</evidence>
<reference evidence="2 3" key="1">
    <citation type="journal article" date="2014" name="Nat. Genet.">
        <title>Genome sequence of the hot pepper provides insights into the evolution of pungency in Capsicum species.</title>
        <authorList>
            <person name="Kim S."/>
            <person name="Park M."/>
            <person name="Yeom S.I."/>
            <person name="Kim Y.M."/>
            <person name="Lee J.M."/>
            <person name="Lee H.A."/>
            <person name="Seo E."/>
            <person name="Choi J."/>
            <person name="Cheong K."/>
            <person name="Kim K.T."/>
            <person name="Jung K."/>
            <person name="Lee G.W."/>
            <person name="Oh S.K."/>
            <person name="Bae C."/>
            <person name="Kim S.B."/>
            <person name="Lee H.Y."/>
            <person name="Kim S.Y."/>
            <person name="Kim M.S."/>
            <person name="Kang B.C."/>
            <person name="Jo Y.D."/>
            <person name="Yang H.B."/>
            <person name="Jeong H.J."/>
            <person name="Kang W.H."/>
            <person name="Kwon J.K."/>
            <person name="Shin C."/>
            <person name="Lim J.Y."/>
            <person name="Park J.H."/>
            <person name="Huh J.H."/>
            <person name="Kim J.S."/>
            <person name="Kim B.D."/>
            <person name="Cohen O."/>
            <person name="Paran I."/>
            <person name="Suh M.C."/>
            <person name="Lee S.B."/>
            <person name="Kim Y.K."/>
            <person name="Shin Y."/>
            <person name="Noh S.J."/>
            <person name="Park J."/>
            <person name="Seo Y.S."/>
            <person name="Kwon S.Y."/>
            <person name="Kim H.A."/>
            <person name="Park J.M."/>
            <person name="Kim H.J."/>
            <person name="Choi S.B."/>
            <person name="Bosland P.W."/>
            <person name="Reeves G."/>
            <person name="Jo S.H."/>
            <person name="Lee B.W."/>
            <person name="Cho H.T."/>
            <person name="Choi H.S."/>
            <person name="Lee M.S."/>
            <person name="Yu Y."/>
            <person name="Do Choi Y."/>
            <person name="Park B.S."/>
            <person name="van Deynze A."/>
            <person name="Ashrafi H."/>
            <person name="Hill T."/>
            <person name="Kim W.T."/>
            <person name="Pai H.S."/>
            <person name="Ahn H.K."/>
            <person name="Yeam I."/>
            <person name="Giovannoni J.J."/>
            <person name="Rose J.K."/>
            <person name="Sorensen I."/>
            <person name="Lee S.J."/>
            <person name="Kim R.W."/>
            <person name="Choi I.Y."/>
            <person name="Choi B.S."/>
            <person name="Lim J.S."/>
            <person name="Lee Y.H."/>
            <person name="Choi D."/>
        </authorList>
    </citation>
    <scope>NUCLEOTIDE SEQUENCE [LARGE SCALE GENOMIC DNA]</scope>
    <source>
        <strain evidence="3">cv. CM334</strain>
    </source>
</reference>
<dbReference type="InterPro" id="IPR010605">
    <property type="entry name" value="DUF1191"/>
</dbReference>
<accession>A0A2G3ADR0</accession>
<feature type="transmembrane region" description="Helical" evidence="1">
    <location>
        <begin position="234"/>
        <end position="263"/>
    </location>
</feature>
<reference evidence="2 3" key="2">
    <citation type="journal article" date="2017" name="Genome Biol.">
        <title>New reference genome sequences of hot pepper reveal the massive evolution of plant disease-resistance genes by retroduplication.</title>
        <authorList>
            <person name="Kim S."/>
            <person name="Park J."/>
            <person name="Yeom S.I."/>
            <person name="Kim Y.M."/>
            <person name="Seo E."/>
            <person name="Kim K.T."/>
            <person name="Kim M.S."/>
            <person name="Lee J.M."/>
            <person name="Cheong K."/>
            <person name="Shin H.S."/>
            <person name="Kim S.B."/>
            <person name="Han K."/>
            <person name="Lee J."/>
            <person name="Park M."/>
            <person name="Lee H.A."/>
            <person name="Lee H.Y."/>
            <person name="Lee Y."/>
            <person name="Oh S."/>
            <person name="Lee J.H."/>
            <person name="Choi E."/>
            <person name="Choi E."/>
            <person name="Lee S.E."/>
            <person name="Jeon J."/>
            <person name="Kim H."/>
            <person name="Choi G."/>
            <person name="Song H."/>
            <person name="Lee J."/>
            <person name="Lee S.C."/>
            <person name="Kwon J.K."/>
            <person name="Lee H.Y."/>
            <person name="Koo N."/>
            <person name="Hong Y."/>
            <person name="Kim R.W."/>
            <person name="Kang W.H."/>
            <person name="Huh J.H."/>
            <person name="Kang B.C."/>
            <person name="Yang T.J."/>
            <person name="Lee Y.H."/>
            <person name="Bennetzen J.L."/>
            <person name="Choi D."/>
        </authorList>
    </citation>
    <scope>NUCLEOTIDE SEQUENCE [LARGE SCALE GENOMIC DNA]</scope>
    <source>
        <strain evidence="3">cv. CM334</strain>
    </source>
</reference>